<proteinExistence type="inferred from homology"/>
<accession>A0A062U9S8</accession>
<dbReference type="Gene3D" id="1.20.1600.10">
    <property type="entry name" value="Outer membrane efflux proteins (OEP)"/>
    <property type="match status" value="1"/>
</dbReference>
<organism evidence="3 4">
    <name type="scientific">Hyphomonas chukchiensis</name>
    <dbReference type="NCBI Taxonomy" id="1280947"/>
    <lineage>
        <taxon>Bacteria</taxon>
        <taxon>Pseudomonadati</taxon>
        <taxon>Pseudomonadota</taxon>
        <taxon>Alphaproteobacteria</taxon>
        <taxon>Hyphomonadales</taxon>
        <taxon>Hyphomonadaceae</taxon>
        <taxon>Hyphomonas</taxon>
    </lineage>
</organism>
<dbReference type="eggNOG" id="COG1538">
    <property type="taxonomic scope" value="Bacteria"/>
</dbReference>
<evidence type="ECO:0000256" key="2">
    <source>
        <dbReference type="RuleBase" id="RU362097"/>
    </source>
</evidence>
<comment type="caution">
    <text evidence="3">The sequence shown here is derived from an EMBL/GenBank/DDBJ whole genome shotgun (WGS) entry which is preliminary data.</text>
</comment>
<evidence type="ECO:0000313" key="3">
    <source>
        <dbReference type="EMBL" id="KCZ54493.1"/>
    </source>
</evidence>
<evidence type="ECO:0008006" key="5">
    <source>
        <dbReference type="Google" id="ProtNLM"/>
    </source>
</evidence>
<keyword evidence="2" id="KW-1134">Transmembrane beta strand</keyword>
<dbReference type="SUPFAM" id="SSF56954">
    <property type="entry name" value="Outer membrane efflux proteins (OEP)"/>
    <property type="match status" value="1"/>
</dbReference>
<gene>
    <name evidence="3" type="ORF">HY30_09410</name>
</gene>
<dbReference type="RefSeq" id="WP_034743567.1">
    <property type="nucleotide sequence ID" value="NZ_AWFG01000074.1"/>
</dbReference>
<dbReference type="GO" id="GO:0005886">
    <property type="term" value="C:plasma membrane"/>
    <property type="evidence" value="ECO:0007669"/>
    <property type="project" value="UniProtKB-SubCell"/>
</dbReference>
<comment type="similarity">
    <text evidence="1 2">Belongs to the outer membrane factor (OMF) (TC 1.B.17) family.</text>
</comment>
<dbReference type="PANTHER" id="PTHR30203">
    <property type="entry name" value="OUTER MEMBRANE CATION EFFLUX PROTEIN"/>
    <property type="match status" value="1"/>
</dbReference>
<keyword evidence="2" id="KW-0564">Palmitate</keyword>
<dbReference type="AlphaFoldDB" id="A0A062U9S8"/>
<dbReference type="EMBL" id="AWFG01000074">
    <property type="protein sequence ID" value="KCZ54493.1"/>
    <property type="molecule type" value="Genomic_DNA"/>
</dbReference>
<dbReference type="STRING" id="1280947.HY30_09410"/>
<comment type="subcellular location">
    <subcellularLocation>
        <location evidence="2">Cell membrane</location>
        <topology evidence="2">Lipid-anchor</topology>
    </subcellularLocation>
</comment>
<keyword evidence="2" id="KW-0472">Membrane</keyword>
<dbReference type="PANTHER" id="PTHR30203:SF32">
    <property type="entry name" value="CATION EFFLUX SYSTEM PROTEIN CUSC"/>
    <property type="match status" value="1"/>
</dbReference>
<dbReference type="Pfam" id="PF02321">
    <property type="entry name" value="OEP"/>
    <property type="match status" value="2"/>
</dbReference>
<protein>
    <recommendedName>
        <fullName evidence="5">Transporter</fullName>
    </recommendedName>
</protein>
<evidence type="ECO:0000256" key="1">
    <source>
        <dbReference type="ARBA" id="ARBA00007613"/>
    </source>
</evidence>
<keyword evidence="2" id="KW-0449">Lipoprotein</keyword>
<dbReference type="GO" id="GO:0015562">
    <property type="term" value="F:efflux transmembrane transporter activity"/>
    <property type="evidence" value="ECO:0007669"/>
    <property type="project" value="InterPro"/>
</dbReference>
<dbReference type="OrthoDB" id="7181739at2"/>
<dbReference type="Proteomes" id="UP000027190">
    <property type="component" value="Unassembled WGS sequence"/>
</dbReference>
<keyword evidence="2" id="KW-0812">Transmembrane</keyword>
<dbReference type="PATRIC" id="fig|1280947.3.peg.3332"/>
<dbReference type="PROSITE" id="PS51257">
    <property type="entry name" value="PROKAR_LIPOPROTEIN"/>
    <property type="match status" value="1"/>
</dbReference>
<dbReference type="NCBIfam" id="TIGR01845">
    <property type="entry name" value="outer_NodT"/>
    <property type="match status" value="1"/>
</dbReference>
<keyword evidence="4" id="KW-1185">Reference proteome</keyword>
<evidence type="ECO:0000313" key="4">
    <source>
        <dbReference type="Proteomes" id="UP000027190"/>
    </source>
</evidence>
<name>A0A062U9S8_9PROT</name>
<reference evidence="3 4" key="1">
    <citation type="journal article" date="2014" name="Antonie Van Leeuwenhoek">
        <title>Hyphomonas beringensis sp. nov. and Hyphomonas chukchiensis sp. nov., isolated from surface seawater of the Bering Sea and Chukchi Sea.</title>
        <authorList>
            <person name="Li C."/>
            <person name="Lai Q."/>
            <person name="Li G."/>
            <person name="Dong C."/>
            <person name="Wang J."/>
            <person name="Liao Y."/>
            <person name="Shao Z."/>
        </authorList>
    </citation>
    <scope>NUCLEOTIDE SEQUENCE [LARGE SCALE GENOMIC DNA]</scope>
    <source>
        <strain evidence="3 4">BH-BN04-4</strain>
    </source>
</reference>
<dbReference type="Gene3D" id="2.20.200.10">
    <property type="entry name" value="Outer membrane efflux proteins (OEP)"/>
    <property type="match status" value="1"/>
</dbReference>
<dbReference type="InterPro" id="IPR010131">
    <property type="entry name" value="MdtP/NodT-like"/>
</dbReference>
<dbReference type="InterPro" id="IPR003423">
    <property type="entry name" value="OMP_efflux"/>
</dbReference>
<sequence>MNNGLRVAPLMLSAVLAGCVNLAPEYKQADAPVPAALPVAADQGADAVSVTGWQDLIVSPELERVIALALENNRDLRAATARIAVARSQYGISRSARLPSVSASGSVKDAGTFGDPSVALEQQANSQEGVSAQLGVTAFELDFFGRVASLNEAALQNYLSTVEGERSTKIALISSVAQAWLTLAADQELLRLAQDTIDSQTESLNLTNEMFDSGVVTEIDVRRASASVETARAQLAQYTGLVRQDLNALRYIVGTDLPDNVAESAQLLPSPVVNRVAVGQSSALLLNRPDVLAAERSLRAAYANIGAARAAYFPSISLTGSAGYSSTELDGLFDGGIWSVGPQISLPIFDAGNRRANLGVSKANRDLALAQYEQAIQTAFRETADALATAQTVDERIDALRRLVEDTSVTLNLSQERFRVGIDDYLSVLDAQRDDYTSRQQLISAELVKALNVVTLFQALGGASAPAAEQ</sequence>